<organism evidence="2 3">
    <name type="scientific">Paramecium primaurelia</name>
    <dbReference type="NCBI Taxonomy" id="5886"/>
    <lineage>
        <taxon>Eukaryota</taxon>
        <taxon>Sar</taxon>
        <taxon>Alveolata</taxon>
        <taxon>Ciliophora</taxon>
        <taxon>Intramacronucleata</taxon>
        <taxon>Oligohymenophorea</taxon>
        <taxon>Peniculida</taxon>
        <taxon>Parameciidae</taxon>
        <taxon>Paramecium</taxon>
    </lineage>
</organism>
<feature type="region of interest" description="Disordered" evidence="1">
    <location>
        <begin position="340"/>
        <end position="360"/>
    </location>
</feature>
<accession>A0A8S1PES5</accession>
<evidence type="ECO:0000313" key="3">
    <source>
        <dbReference type="Proteomes" id="UP000688137"/>
    </source>
</evidence>
<protein>
    <submittedName>
        <fullName evidence="2">Uncharacterized protein</fullName>
    </submittedName>
</protein>
<gene>
    <name evidence="2" type="ORF">PPRIM_AZ9-3.1.T1140058</name>
</gene>
<dbReference type="PANTHER" id="PTHR21580">
    <property type="entry name" value="SHIPPO-1-RELATED"/>
    <property type="match status" value="1"/>
</dbReference>
<proteinExistence type="predicted"/>
<feature type="region of interest" description="Disordered" evidence="1">
    <location>
        <begin position="297"/>
        <end position="319"/>
    </location>
</feature>
<keyword evidence="3" id="KW-1185">Reference proteome</keyword>
<dbReference type="InterPro" id="IPR051291">
    <property type="entry name" value="CIMAP"/>
</dbReference>
<sequence length="411" mass="47530">MNQTYLSSNNDITQIDYDEQEQDKIQNPNDSQRVNISLSEKNQERIENPSFFFRNKQIELEKQSIKSQIDQMIYHLNQMKTMCERKIDKCIQPQKSLYQNMVYIKKFTFYINYLKLKWNSFIKITIIYILISRCLLKEANFIQMKIMKETLNQYHRLLIIDINIHIIIMDKSFANSSPLNTSKSKQMYTFSKAKRWIDIKDNLCPPIYQLPTTLSKRAAGIGYGKKINLTHESITPAPNFYSLHKNQEHGWTMGLGREDANKYESIFLGLVQNTPGPGTYKFKDSISPVRYTMRQRLTSRKDQDPKPGPGHYNLPSSINSKGIYPLSQYRNSGAIVLVPPRTHSERKVKDNTPGPGSYKQIGNINPLGTYFCSKFGASKCNKFPRAQRSMSDHHNSSPGPGTYKLPSDFGF</sequence>
<dbReference type="PANTHER" id="PTHR21580:SF28">
    <property type="entry name" value="BOREALIN N-TERMINAL DOMAIN-CONTAINING PROTEIN-RELATED"/>
    <property type="match status" value="1"/>
</dbReference>
<reference evidence="2" key="1">
    <citation type="submission" date="2021-01" db="EMBL/GenBank/DDBJ databases">
        <authorList>
            <consortium name="Genoscope - CEA"/>
            <person name="William W."/>
        </authorList>
    </citation>
    <scope>NUCLEOTIDE SEQUENCE</scope>
</reference>
<feature type="region of interest" description="Disordered" evidence="1">
    <location>
        <begin position="386"/>
        <end position="411"/>
    </location>
</feature>
<name>A0A8S1PES5_PARPR</name>
<comment type="caution">
    <text evidence="2">The sequence shown here is derived from an EMBL/GenBank/DDBJ whole genome shotgun (WGS) entry which is preliminary data.</text>
</comment>
<dbReference type="AlphaFoldDB" id="A0A8S1PES5"/>
<evidence type="ECO:0000313" key="2">
    <source>
        <dbReference type="EMBL" id="CAD8100998.1"/>
    </source>
</evidence>
<dbReference type="Proteomes" id="UP000688137">
    <property type="component" value="Unassembled WGS sequence"/>
</dbReference>
<dbReference type="InterPro" id="IPR010736">
    <property type="entry name" value="SHIPPO-rpt"/>
</dbReference>
<evidence type="ECO:0000256" key="1">
    <source>
        <dbReference type="SAM" id="MobiDB-lite"/>
    </source>
</evidence>
<dbReference type="Pfam" id="PF07004">
    <property type="entry name" value="SHIPPO-rpt"/>
    <property type="match status" value="2"/>
</dbReference>
<dbReference type="EMBL" id="CAJJDM010000117">
    <property type="protein sequence ID" value="CAD8100998.1"/>
    <property type="molecule type" value="Genomic_DNA"/>
</dbReference>